<evidence type="ECO:0000313" key="3">
    <source>
        <dbReference type="Proteomes" id="UP000681720"/>
    </source>
</evidence>
<dbReference type="Proteomes" id="UP000681720">
    <property type="component" value="Unassembled WGS sequence"/>
</dbReference>
<protein>
    <submittedName>
        <fullName evidence="2">Uncharacterized protein</fullName>
    </submittedName>
</protein>
<evidence type="ECO:0000313" key="2">
    <source>
        <dbReference type="EMBL" id="CAF4632826.1"/>
    </source>
</evidence>
<comment type="caution">
    <text evidence="2">The sequence shown here is derived from an EMBL/GenBank/DDBJ whole genome shotgun (WGS) entry which is preliminary data.</text>
</comment>
<accession>A0A8S2ZK84</accession>
<sequence length="22" mass="2295">DESVTQSATNPISTSTVSIRTT</sequence>
<dbReference type="AlphaFoldDB" id="A0A8S2ZK84"/>
<evidence type="ECO:0000256" key="1">
    <source>
        <dbReference type="SAM" id="MobiDB-lite"/>
    </source>
</evidence>
<feature type="region of interest" description="Disordered" evidence="1">
    <location>
        <begin position="1"/>
        <end position="22"/>
    </location>
</feature>
<dbReference type="EMBL" id="CAJOBJ010111290">
    <property type="protein sequence ID" value="CAF4632826.1"/>
    <property type="molecule type" value="Genomic_DNA"/>
</dbReference>
<proteinExistence type="predicted"/>
<feature type="non-terminal residue" evidence="2">
    <location>
        <position position="1"/>
    </location>
</feature>
<reference evidence="2" key="1">
    <citation type="submission" date="2021-02" db="EMBL/GenBank/DDBJ databases">
        <authorList>
            <person name="Nowell W R."/>
        </authorList>
    </citation>
    <scope>NUCLEOTIDE SEQUENCE</scope>
</reference>
<organism evidence="2 3">
    <name type="scientific">Rotaria magnacalcarata</name>
    <dbReference type="NCBI Taxonomy" id="392030"/>
    <lineage>
        <taxon>Eukaryota</taxon>
        <taxon>Metazoa</taxon>
        <taxon>Spiralia</taxon>
        <taxon>Gnathifera</taxon>
        <taxon>Rotifera</taxon>
        <taxon>Eurotatoria</taxon>
        <taxon>Bdelloidea</taxon>
        <taxon>Philodinida</taxon>
        <taxon>Philodinidae</taxon>
        <taxon>Rotaria</taxon>
    </lineage>
</organism>
<name>A0A8S2ZK84_9BILA</name>
<gene>
    <name evidence="2" type="ORF">GIL414_LOCUS40284</name>
</gene>